<evidence type="ECO:0000313" key="3">
    <source>
        <dbReference type="EMBL" id="MDO8105778.1"/>
    </source>
</evidence>
<evidence type="ECO:0000259" key="2">
    <source>
        <dbReference type="Pfam" id="PF01882"/>
    </source>
</evidence>
<feature type="domain" description="DUF58" evidence="2">
    <location>
        <begin position="206"/>
        <end position="279"/>
    </location>
</feature>
<reference evidence="3 4" key="1">
    <citation type="submission" date="2023-07" db="EMBL/GenBank/DDBJ databases">
        <title>Description of novel actinomycetes strains, isolated from tidal flat sediment.</title>
        <authorList>
            <person name="Lu C."/>
        </authorList>
    </citation>
    <scope>NUCLEOTIDE SEQUENCE [LARGE SCALE GENOMIC DNA]</scope>
    <source>
        <strain evidence="3 4">SYSU T00b441</strain>
    </source>
</reference>
<evidence type="ECO:0000256" key="1">
    <source>
        <dbReference type="SAM" id="Phobius"/>
    </source>
</evidence>
<dbReference type="Pfam" id="PF01882">
    <property type="entry name" value="DUF58"/>
    <property type="match status" value="1"/>
</dbReference>
<keyword evidence="4" id="KW-1185">Reference proteome</keyword>
<dbReference type="InterPro" id="IPR002881">
    <property type="entry name" value="DUF58"/>
</dbReference>
<evidence type="ECO:0000313" key="4">
    <source>
        <dbReference type="Proteomes" id="UP001232536"/>
    </source>
</evidence>
<organism evidence="3 4">
    <name type="scientific">Actinotalea lenta</name>
    <dbReference type="NCBI Taxonomy" id="3064654"/>
    <lineage>
        <taxon>Bacteria</taxon>
        <taxon>Bacillati</taxon>
        <taxon>Actinomycetota</taxon>
        <taxon>Actinomycetes</taxon>
        <taxon>Micrococcales</taxon>
        <taxon>Cellulomonadaceae</taxon>
        <taxon>Actinotalea</taxon>
    </lineage>
</organism>
<proteinExistence type="predicted"/>
<dbReference type="PANTHER" id="PTHR34351">
    <property type="entry name" value="SLR1927 PROTEIN-RELATED"/>
    <property type="match status" value="1"/>
</dbReference>
<name>A0ABT9D9C5_9CELL</name>
<dbReference type="Proteomes" id="UP001232536">
    <property type="component" value="Unassembled WGS sequence"/>
</dbReference>
<protein>
    <submittedName>
        <fullName evidence="3">DUF58 domain-containing protein</fullName>
    </submittedName>
</protein>
<accession>A0ABT9D9C5</accession>
<sequence>MRLPVRRLRALVRPLRSVSGLGWAVLGLGAVLSGAGWWLGWLELLVVGLGLLGMAALAVALTLGRSTYDVDLEVVDRRVTVGQRVTGRVEVRSRARRRLLPARIELPVGRQVAEFPLPWLRPGARHEELFSIPTTRRSVVQVGPVRSVRGDPWGLIARRVAWTGTVEVCVHPVLVPLTGAAAGVLRDLEGRPTRVVSNSDLSFHALRDYEPGDDRRHIHWKTTARTGTLMVRQFEDTRRTHTAVALATCAADYRDEDELELAVAAAASIGVSALREDRSLTFLAGSRLRTHEAGALLDDVARVTTSPGGRAATALVPWISSDAPDASVVVLITGSVPELPVLRAAAERLRGGAPTLLLTCRSGDTTEVTARGSLAVARLGALEDLPLLLRRVVGT</sequence>
<keyword evidence="1" id="KW-0472">Membrane</keyword>
<dbReference type="RefSeq" id="WP_304599483.1">
    <property type="nucleotide sequence ID" value="NZ_JAUQYO010000003.1"/>
</dbReference>
<keyword evidence="1" id="KW-0812">Transmembrane</keyword>
<feature type="transmembrane region" description="Helical" evidence="1">
    <location>
        <begin position="21"/>
        <end position="39"/>
    </location>
</feature>
<gene>
    <name evidence="3" type="ORF">Q6348_01040</name>
</gene>
<keyword evidence="1" id="KW-1133">Transmembrane helix</keyword>
<comment type="caution">
    <text evidence="3">The sequence shown here is derived from an EMBL/GenBank/DDBJ whole genome shotgun (WGS) entry which is preliminary data.</text>
</comment>
<feature type="transmembrane region" description="Helical" evidence="1">
    <location>
        <begin position="45"/>
        <end position="63"/>
    </location>
</feature>
<dbReference type="EMBL" id="JAUQYP010000001">
    <property type="protein sequence ID" value="MDO8105778.1"/>
    <property type="molecule type" value="Genomic_DNA"/>
</dbReference>
<dbReference type="PANTHER" id="PTHR34351:SF1">
    <property type="entry name" value="SLR1927 PROTEIN"/>
    <property type="match status" value="1"/>
</dbReference>